<accession>A0A034WHB0</accession>
<name>A0A034WHB0_BACDO</name>
<dbReference type="EMBL" id="GAKP01005813">
    <property type="protein sequence ID" value="JAC53139.1"/>
    <property type="molecule type" value="Transcribed_RNA"/>
</dbReference>
<dbReference type="EMBL" id="GAKP01005810">
    <property type="protein sequence ID" value="JAC53142.1"/>
    <property type="molecule type" value="Transcribed_RNA"/>
</dbReference>
<dbReference type="AlphaFoldDB" id="A0A034WHB0"/>
<dbReference type="EMBL" id="GAKP01005815">
    <property type="protein sequence ID" value="JAC53137.1"/>
    <property type="molecule type" value="Transcribed_RNA"/>
</dbReference>
<dbReference type="EMBL" id="GAKP01005809">
    <property type="protein sequence ID" value="JAC53143.1"/>
    <property type="molecule type" value="Transcribed_RNA"/>
</dbReference>
<evidence type="ECO:0000313" key="1">
    <source>
        <dbReference type="EMBL" id="JAC53143.1"/>
    </source>
</evidence>
<dbReference type="EMBL" id="GAKP01005814">
    <property type="protein sequence ID" value="JAC53138.1"/>
    <property type="molecule type" value="Transcribed_RNA"/>
</dbReference>
<proteinExistence type="predicted"/>
<organism evidence="1">
    <name type="scientific">Bactrocera dorsalis</name>
    <name type="common">Oriental fruit fly</name>
    <name type="synonym">Dacus dorsalis</name>
    <dbReference type="NCBI Taxonomy" id="27457"/>
    <lineage>
        <taxon>Eukaryota</taxon>
        <taxon>Metazoa</taxon>
        <taxon>Ecdysozoa</taxon>
        <taxon>Arthropoda</taxon>
        <taxon>Hexapoda</taxon>
        <taxon>Insecta</taxon>
        <taxon>Pterygota</taxon>
        <taxon>Neoptera</taxon>
        <taxon>Endopterygota</taxon>
        <taxon>Diptera</taxon>
        <taxon>Brachycera</taxon>
        <taxon>Muscomorpha</taxon>
        <taxon>Tephritoidea</taxon>
        <taxon>Tephritidae</taxon>
        <taxon>Bactrocera</taxon>
        <taxon>Bactrocera</taxon>
    </lineage>
</organism>
<protein>
    <submittedName>
        <fullName evidence="1">Uncharacterized protein</fullName>
    </submittedName>
</protein>
<sequence length="110" mass="12105">MRPNFEPTTLAAVSPNPIVRTPAKIESNRELSFVYSFSPQGHKLIQRGMEQPISRQNGVKASKPASFSSENDANALRKDIAKGGMLQTRISSKTVKIAKATPVAIYRKLH</sequence>
<reference evidence="1" key="1">
    <citation type="journal article" date="2014" name="BMC Genomics">
        <title>Characterizing the developmental transcriptome of the oriental fruit fly, Bactrocera dorsalis (Diptera: Tephritidae) through comparative genomic analysis with Drosophila melanogaster utilizing modENCODE datasets.</title>
        <authorList>
            <person name="Geib S.M."/>
            <person name="Calla B."/>
            <person name="Hall B."/>
            <person name="Hou S."/>
            <person name="Manoukis N.C."/>
        </authorList>
    </citation>
    <scope>NUCLEOTIDE SEQUENCE</scope>
    <source>
        <strain evidence="1">Punador</strain>
    </source>
</reference>